<reference evidence="2 3" key="1">
    <citation type="journal article" date="2024" name="Commun. Biol.">
        <title>Comparative genomic analysis of thermophilic fungi reveals convergent evolutionary adaptations and gene losses.</title>
        <authorList>
            <person name="Steindorff A.S."/>
            <person name="Aguilar-Pontes M.V."/>
            <person name="Robinson A.J."/>
            <person name="Andreopoulos B."/>
            <person name="LaButti K."/>
            <person name="Kuo A."/>
            <person name="Mondo S."/>
            <person name="Riley R."/>
            <person name="Otillar R."/>
            <person name="Haridas S."/>
            <person name="Lipzen A."/>
            <person name="Grimwood J."/>
            <person name="Schmutz J."/>
            <person name="Clum A."/>
            <person name="Reid I.D."/>
            <person name="Moisan M.C."/>
            <person name="Butler G."/>
            <person name="Nguyen T.T.M."/>
            <person name="Dewar K."/>
            <person name="Conant G."/>
            <person name="Drula E."/>
            <person name="Henrissat B."/>
            <person name="Hansel C."/>
            <person name="Singer S."/>
            <person name="Hutchinson M.I."/>
            <person name="de Vries R.P."/>
            <person name="Natvig D.O."/>
            <person name="Powell A.J."/>
            <person name="Tsang A."/>
            <person name="Grigoriev I.V."/>
        </authorList>
    </citation>
    <scope>NUCLEOTIDE SEQUENCE [LARGE SCALE GENOMIC DNA]</scope>
    <source>
        <strain evidence="2 3">ATCC 24622</strain>
    </source>
</reference>
<gene>
    <name evidence="2" type="ORF">VTK73DRAFT_271</name>
</gene>
<evidence type="ECO:0000256" key="1">
    <source>
        <dbReference type="SAM" id="SignalP"/>
    </source>
</evidence>
<proteinExistence type="predicted"/>
<feature type="chain" id="PRO_5045871594" description="Antigenic cell wall galactomannoprotein" evidence="1">
    <location>
        <begin position="20"/>
        <end position="173"/>
    </location>
</feature>
<accession>A0ABR3XFL3</accession>
<dbReference type="InterPro" id="IPR021054">
    <property type="entry name" value="Cell_wall_mannoprotein_1"/>
</dbReference>
<protein>
    <recommendedName>
        <fullName evidence="4">Antigenic cell wall galactomannoprotein</fullName>
    </recommendedName>
</protein>
<evidence type="ECO:0000313" key="2">
    <source>
        <dbReference type="EMBL" id="KAL1874743.1"/>
    </source>
</evidence>
<organism evidence="2 3">
    <name type="scientific">Phialemonium thermophilum</name>
    <dbReference type="NCBI Taxonomy" id="223376"/>
    <lineage>
        <taxon>Eukaryota</taxon>
        <taxon>Fungi</taxon>
        <taxon>Dikarya</taxon>
        <taxon>Ascomycota</taxon>
        <taxon>Pezizomycotina</taxon>
        <taxon>Sordariomycetes</taxon>
        <taxon>Sordariomycetidae</taxon>
        <taxon>Cephalothecales</taxon>
        <taxon>Cephalothecaceae</taxon>
        <taxon>Phialemonium</taxon>
    </lineage>
</organism>
<sequence>MLVAKLFSVIAVLVTTALADGAAIVSSLNTIASDTASLNNTVLAWHGDLLGALPIVTKSTELLSDINKGTKTAKASAPLSALEALSIALATQSLIQDVNATLTTIVGARHKFNHLLLGPIILLNLDLEKEATDKLTDAIKGKLPSDLVSVADQLAAEIDDLFDQAIDVYNGPF</sequence>
<evidence type="ECO:0008006" key="4">
    <source>
        <dbReference type="Google" id="ProtNLM"/>
    </source>
</evidence>
<dbReference type="Gene3D" id="1.20.1280.140">
    <property type="match status" value="1"/>
</dbReference>
<name>A0ABR3XFL3_9PEZI</name>
<keyword evidence="3" id="KW-1185">Reference proteome</keyword>
<feature type="signal peptide" evidence="1">
    <location>
        <begin position="1"/>
        <end position="19"/>
    </location>
</feature>
<comment type="caution">
    <text evidence="2">The sequence shown here is derived from an EMBL/GenBank/DDBJ whole genome shotgun (WGS) entry which is preliminary data.</text>
</comment>
<dbReference type="Pfam" id="PF12296">
    <property type="entry name" value="HsbA"/>
    <property type="match status" value="1"/>
</dbReference>
<dbReference type="PANTHER" id="PTHR38123:SF1">
    <property type="entry name" value="HYDROPHOBIC SURFACE BINDING PROTEIN"/>
    <property type="match status" value="1"/>
</dbReference>
<dbReference type="EMBL" id="JAZHXJ010000103">
    <property type="protein sequence ID" value="KAL1874743.1"/>
    <property type="molecule type" value="Genomic_DNA"/>
</dbReference>
<evidence type="ECO:0000313" key="3">
    <source>
        <dbReference type="Proteomes" id="UP001586593"/>
    </source>
</evidence>
<dbReference type="PANTHER" id="PTHR38123">
    <property type="entry name" value="CELL WALL SERINE-THREONINE-RICH GALACTOMANNOPROTEIN MP1 (AFU_ORTHOLOGUE AFUA_4G03240)"/>
    <property type="match status" value="1"/>
</dbReference>
<keyword evidence="1" id="KW-0732">Signal</keyword>
<dbReference type="Proteomes" id="UP001586593">
    <property type="component" value="Unassembled WGS sequence"/>
</dbReference>